<keyword evidence="4" id="KW-0539">Nucleus</keyword>
<feature type="region of interest" description="Disordered" evidence="5">
    <location>
        <begin position="506"/>
        <end position="548"/>
    </location>
</feature>
<dbReference type="Gene3D" id="1.10.10.60">
    <property type="entry name" value="Homeodomain-like"/>
    <property type="match status" value="2"/>
</dbReference>
<dbReference type="PANTHER" id="PTHR46621">
    <property type="entry name" value="SNRNA-ACTIVATING PROTEIN COMPLEX SUBUNIT 4"/>
    <property type="match status" value="1"/>
</dbReference>
<dbReference type="OrthoDB" id="2143914at2759"/>
<dbReference type="InterPro" id="IPR051575">
    <property type="entry name" value="Myb-like_DNA-bd"/>
</dbReference>
<dbReference type="InterPro" id="IPR009057">
    <property type="entry name" value="Homeodomain-like_sf"/>
</dbReference>
<evidence type="ECO:0000256" key="3">
    <source>
        <dbReference type="ARBA" id="ARBA00023163"/>
    </source>
</evidence>
<feature type="compositionally biased region" description="Low complexity" evidence="5">
    <location>
        <begin position="530"/>
        <end position="548"/>
    </location>
</feature>
<dbReference type="GO" id="GO:0042795">
    <property type="term" value="P:snRNA transcription by RNA polymerase II"/>
    <property type="evidence" value="ECO:0007669"/>
    <property type="project" value="TreeGrafter"/>
</dbReference>
<dbReference type="PANTHER" id="PTHR46621:SF1">
    <property type="entry name" value="SNRNA-ACTIVATING PROTEIN COMPLEX SUBUNIT 4"/>
    <property type="match status" value="1"/>
</dbReference>
<evidence type="ECO:0000259" key="6">
    <source>
        <dbReference type="PROSITE" id="PS50090"/>
    </source>
</evidence>
<keyword evidence="1" id="KW-0805">Transcription regulation</keyword>
<feature type="domain" description="HTH myb-type" evidence="7">
    <location>
        <begin position="14"/>
        <end position="65"/>
    </location>
</feature>
<dbReference type="Proteomes" id="UP000751190">
    <property type="component" value="Unassembled WGS sequence"/>
</dbReference>
<feature type="domain" description="Myb-like" evidence="6">
    <location>
        <begin position="62"/>
        <end position="112"/>
    </location>
</feature>
<evidence type="ECO:0000256" key="4">
    <source>
        <dbReference type="ARBA" id="ARBA00023242"/>
    </source>
</evidence>
<protein>
    <submittedName>
        <fullName evidence="8">Uncharacterized protein</fullName>
    </submittedName>
</protein>
<keyword evidence="3" id="KW-0804">Transcription</keyword>
<keyword evidence="2" id="KW-0238">DNA-binding</keyword>
<proteinExistence type="predicted"/>
<keyword evidence="9" id="KW-1185">Reference proteome</keyword>
<reference evidence="8" key="1">
    <citation type="submission" date="2021-05" db="EMBL/GenBank/DDBJ databases">
        <title>The genome of the haptophyte Pavlova lutheri (Diacronema luteri, Pavlovales) - a model for lipid biosynthesis in eukaryotic algae.</title>
        <authorList>
            <person name="Hulatt C.J."/>
            <person name="Posewitz M.C."/>
        </authorList>
    </citation>
    <scope>NUCLEOTIDE SEQUENCE</scope>
    <source>
        <strain evidence="8">NIVA-4/92</strain>
    </source>
</reference>
<dbReference type="PROSITE" id="PS51294">
    <property type="entry name" value="HTH_MYB"/>
    <property type="match status" value="2"/>
</dbReference>
<dbReference type="GO" id="GO:0000978">
    <property type="term" value="F:RNA polymerase II cis-regulatory region sequence-specific DNA binding"/>
    <property type="evidence" value="ECO:0007669"/>
    <property type="project" value="TreeGrafter"/>
</dbReference>
<feature type="compositionally biased region" description="Polar residues" evidence="5">
    <location>
        <begin position="506"/>
        <end position="517"/>
    </location>
</feature>
<gene>
    <name evidence="8" type="ORF">KFE25_004319</name>
</gene>
<dbReference type="CDD" id="cd00167">
    <property type="entry name" value="SANT"/>
    <property type="match status" value="2"/>
</dbReference>
<name>A0A8J5X1L0_DIALT</name>
<dbReference type="GO" id="GO:0042796">
    <property type="term" value="P:snRNA transcription by RNA polymerase III"/>
    <property type="evidence" value="ECO:0007669"/>
    <property type="project" value="TreeGrafter"/>
</dbReference>
<dbReference type="GO" id="GO:0001006">
    <property type="term" value="F:RNA polymerase III type 3 promoter sequence-specific DNA binding"/>
    <property type="evidence" value="ECO:0007669"/>
    <property type="project" value="TreeGrafter"/>
</dbReference>
<evidence type="ECO:0000313" key="9">
    <source>
        <dbReference type="Proteomes" id="UP000751190"/>
    </source>
</evidence>
<feature type="domain" description="Myb-like" evidence="6">
    <location>
        <begin position="10"/>
        <end position="61"/>
    </location>
</feature>
<dbReference type="PROSITE" id="PS50090">
    <property type="entry name" value="MYB_LIKE"/>
    <property type="match status" value="2"/>
</dbReference>
<dbReference type="AlphaFoldDB" id="A0A8J5X1L0"/>
<dbReference type="Pfam" id="PF00249">
    <property type="entry name" value="Myb_DNA-binding"/>
    <property type="match status" value="2"/>
</dbReference>
<feature type="domain" description="HTH myb-type" evidence="7">
    <location>
        <begin position="67"/>
        <end position="116"/>
    </location>
</feature>
<evidence type="ECO:0000259" key="7">
    <source>
        <dbReference type="PROSITE" id="PS51294"/>
    </source>
</evidence>
<evidence type="ECO:0000256" key="2">
    <source>
        <dbReference type="ARBA" id="ARBA00023125"/>
    </source>
</evidence>
<accession>A0A8J5X1L0</accession>
<dbReference type="SUPFAM" id="SSF46689">
    <property type="entry name" value="Homeodomain-like"/>
    <property type="match status" value="1"/>
</dbReference>
<evidence type="ECO:0000256" key="1">
    <source>
        <dbReference type="ARBA" id="ARBA00023015"/>
    </source>
</evidence>
<sequence length="548" mass="57660">MEIGDDHDSLPVSRRRRWTQEEDISLAQAVEQLGPRKWGKVSHMIPGRNASQCRERWYDHLSPTLCKAAWTEAEDMIIELGYASYGRCWSKIASMLGRRSSHAVRNRYSSLHRNDHIDSAIGKPCGARVDGGADSAAMAAAARAMAAADAAAERAAQPAVQQQLAFMCSPRAKATGEARACASLPAVAAADAIRAAQRAQLHERHDLEIAHPQPMQHFDKNNAPPVGAPLANLATGDGGASGVEAPTPIGRNDSFGQIIDSEDEWIFASLDSVLNATARQNEGMQSRACSPPAQPLPQPPLPADGKDAAALAAAHVQQAHAHQQPFSYPMAVSMAMAMAHGQHAQPMAVQPGYTFSTPPTPHALGQLPLAPAAMWTQRGSSFAPPMPASAWPQRAPVAHHPAAAAANIAAASAAALRVPRSHLTDLHELHLIANALNARLEREPRRCISRPVDAFVSAVRSELEYAELARQTHCAPAGGASGAAQPFGATAINDGGACAAFWQQHGPTSAPSAQVSTRAAPAGSAPSHQPLPLHAHGAPPLLAPRASS</sequence>
<organism evidence="8 9">
    <name type="scientific">Diacronema lutheri</name>
    <name type="common">Unicellular marine alga</name>
    <name type="synonym">Monochrysis lutheri</name>
    <dbReference type="NCBI Taxonomy" id="2081491"/>
    <lineage>
        <taxon>Eukaryota</taxon>
        <taxon>Haptista</taxon>
        <taxon>Haptophyta</taxon>
        <taxon>Pavlovophyceae</taxon>
        <taxon>Pavlovales</taxon>
        <taxon>Pavlovaceae</taxon>
        <taxon>Diacronema</taxon>
    </lineage>
</organism>
<dbReference type="EMBL" id="JAGTXO010000051">
    <property type="protein sequence ID" value="KAG8458441.1"/>
    <property type="molecule type" value="Genomic_DNA"/>
</dbReference>
<dbReference type="InterPro" id="IPR017930">
    <property type="entry name" value="Myb_dom"/>
</dbReference>
<evidence type="ECO:0000256" key="5">
    <source>
        <dbReference type="SAM" id="MobiDB-lite"/>
    </source>
</evidence>
<comment type="caution">
    <text evidence="8">The sequence shown here is derived from an EMBL/GenBank/DDBJ whole genome shotgun (WGS) entry which is preliminary data.</text>
</comment>
<dbReference type="SMART" id="SM00717">
    <property type="entry name" value="SANT"/>
    <property type="match status" value="2"/>
</dbReference>
<dbReference type="GO" id="GO:0019185">
    <property type="term" value="C:snRNA-activating protein complex"/>
    <property type="evidence" value="ECO:0007669"/>
    <property type="project" value="TreeGrafter"/>
</dbReference>
<evidence type="ECO:0000313" key="8">
    <source>
        <dbReference type="EMBL" id="KAG8458441.1"/>
    </source>
</evidence>
<dbReference type="InterPro" id="IPR001005">
    <property type="entry name" value="SANT/Myb"/>
</dbReference>